<accession>A0ACB8QGT6</accession>
<dbReference type="EMBL" id="MU273600">
    <property type="protein sequence ID" value="KAI0030908.1"/>
    <property type="molecule type" value="Genomic_DNA"/>
</dbReference>
<gene>
    <name evidence="1" type="ORF">K488DRAFT_22565</name>
</gene>
<feature type="non-terminal residue" evidence="1">
    <location>
        <position position="714"/>
    </location>
</feature>
<protein>
    <submittedName>
        <fullName evidence="1">Microtubule associated protein-domain-containing protein</fullName>
    </submittedName>
</protein>
<proteinExistence type="predicted"/>
<comment type="caution">
    <text evidence="1">The sequence shown here is derived from an EMBL/GenBank/DDBJ whole genome shotgun (WGS) entry which is preliminary data.</text>
</comment>
<evidence type="ECO:0000313" key="1">
    <source>
        <dbReference type="EMBL" id="KAI0030908.1"/>
    </source>
</evidence>
<sequence>SITSLLNSLHSHLQAQTQALPTLHAQLGLPPTALADELAALQAALTRAVEDQIEGRRREVDDWVARCDEAEDECARYAAALGAGVKGLGASVLEARKEAVLPRRYEIVTEVQEKLRQLYHTKLEQLLTLTARLATLARTLPDGFFSDDLLEPLMDNYTSAYRDVTPERFARLEKELVRGKAEAAKRLQALAGVFVQIDFLHSELGIPLPEIDDPRPVASSSTLGVPPISRPPSALGQDPFLVATPTPTMRTPNMLTSLLGARSISSSTGLSFPADHDIDERACERVFARWAAAHADDDDERSDDGSDSRRLLVGLEHVEPCPALLVWAQRTRAELEELKRRREAHIQAMYDQLEILWRRLGVADADMDGFVEAHTGSTEASVKEYEAELERMLELKRESMSTFVENARAEIARLWDELMSGLDEREGFPPFFDDEHTEELLALHEDEIRRLKDERRRKAPLLGAVRRYFEICAEERELASSAADTSRLLGRGPRDPGRLLREEKMRKRVRKEKPRLEQELLATIPAWEAEAGRPFCVHGESMLQLLLEASAPPADGKENKRGSSVPPARARTPAEPPAQPHPRRGVVRPASADAQAGPPSKRARTGDVKGGGGDSIGGGAPGKLVMPVPVRSALPRLVPVPRLASQHASLGHGRVPSAQQAAGLGLRQSQSQLRSQSLSQPRTQSQTHRPQTASVARKASRARRESFRPRPSAD</sequence>
<feature type="non-terminal residue" evidence="1">
    <location>
        <position position="1"/>
    </location>
</feature>
<organism evidence="1 2">
    <name type="scientific">Vararia minispora EC-137</name>
    <dbReference type="NCBI Taxonomy" id="1314806"/>
    <lineage>
        <taxon>Eukaryota</taxon>
        <taxon>Fungi</taxon>
        <taxon>Dikarya</taxon>
        <taxon>Basidiomycota</taxon>
        <taxon>Agaricomycotina</taxon>
        <taxon>Agaricomycetes</taxon>
        <taxon>Russulales</taxon>
        <taxon>Lachnocladiaceae</taxon>
        <taxon>Vararia</taxon>
    </lineage>
</organism>
<evidence type="ECO:0000313" key="2">
    <source>
        <dbReference type="Proteomes" id="UP000814128"/>
    </source>
</evidence>
<reference evidence="1" key="2">
    <citation type="journal article" date="2022" name="New Phytol.">
        <title>Evolutionary transition to the ectomycorrhizal habit in the genomes of a hyperdiverse lineage of mushroom-forming fungi.</title>
        <authorList>
            <person name="Looney B."/>
            <person name="Miyauchi S."/>
            <person name="Morin E."/>
            <person name="Drula E."/>
            <person name="Courty P.E."/>
            <person name="Kohler A."/>
            <person name="Kuo A."/>
            <person name="LaButti K."/>
            <person name="Pangilinan J."/>
            <person name="Lipzen A."/>
            <person name="Riley R."/>
            <person name="Andreopoulos W."/>
            <person name="He G."/>
            <person name="Johnson J."/>
            <person name="Nolan M."/>
            <person name="Tritt A."/>
            <person name="Barry K.W."/>
            <person name="Grigoriev I.V."/>
            <person name="Nagy L.G."/>
            <person name="Hibbett D."/>
            <person name="Henrissat B."/>
            <person name="Matheny P.B."/>
            <person name="Labbe J."/>
            <person name="Martin F.M."/>
        </authorList>
    </citation>
    <scope>NUCLEOTIDE SEQUENCE</scope>
    <source>
        <strain evidence="1">EC-137</strain>
    </source>
</reference>
<reference evidence="1" key="1">
    <citation type="submission" date="2021-02" db="EMBL/GenBank/DDBJ databases">
        <authorList>
            <consortium name="DOE Joint Genome Institute"/>
            <person name="Ahrendt S."/>
            <person name="Looney B.P."/>
            <person name="Miyauchi S."/>
            <person name="Morin E."/>
            <person name="Drula E."/>
            <person name="Courty P.E."/>
            <person name="Chicoki N."/>
            <person name="Fauchery L."/>
            <person name="Kohler A."/>
            <person name="Kuo A."/>
            <person name="Labutti K."/>
            <person name="Pangilinan J."/>
            <person name="Lipzen A."/>
            <person name="Riley R."/>
            <person name="Andreopoulos W."/>
            <person name="He G."/>
            <person name="Johnson J."/>
            <person name="Barry K.W."/>
            <person name="Grigoriev I.V."/>
            <person name="Nagy L."/>
            <person name="Hibbett D."/>
            <person name="Henrissat B."/>
            <person name="Matheny P.B."/>
            <person name="Labbe J."/>
            <person name="Martin F."/>
        </authorList>
    </citation>
    <scope>NUCLEOTIDE SEQUENCE</scope>
    <source>
        <strain evidence="1">EC-137</strain>
    </source>
</reference>
<name>A0ACB8QGT6_9AGAM</name>
<keyword evidence="2" id="KW-1185">Reference proteome</keyword>
<dbReference type="Proteomes" id="UP000814128">
    <property type="component" value="Unassembled WGS sequence"/>
</dbReference>